<dbReference type="KEGG" id="daq:DAQ1742_01275"/>
<feature type="transmembrane region" description="Helical" evidence="1">
    <location>
        <begin position="20"/>
        <end position="40"/>
    </location>
</feature>
<gene>
    <name evidence="2" type="ORF">DAQ1742_01275</name>
</gene>
<name>A0A375A8F7_9GAMM</name>
<dbReference type="Proteomes" id="UP000294820">
    <property type="component" value="Chromosome 1"/>
</dbReference>
<reference evidence="2 3" key="1">
    <citation type="submission" date="2016-09" db="EMBL/GenBank/DDBJ databases">
        <authorList>
            <person name="Reverchon S."/>
            <person name="Nasser W."/>
            <person name="Leonard S."/>
            <person name="Brochier C."/>
            <person name="Duprey A."/>
        </authorList>
    </citation>
    <scope>NUCLEOTIDE SEQUENCE [LARGE SCALE GENOMIC DNA]</scope>
    <source>
        <strain evidence="2 3">174/2</strain>
    </source>
</reference>
<organism evidence="2 3">
    <name type="scientific">Dickeya aquatica</name>
    <dbReference type="NCBI Taxonomy" id="1401087"/>
    <lineage>
        <taxon>Bacteria</taxon>
        <taxon>Pseudomonadati</taxon>
        <taxon>Pseudomonadota</taxon>
        <taxon>Gammaproteobacteria</taxon>
        <taxon>Enterobacterales</taxon>
        <taxon>Pectobacteriaceae</taxon>
        <taxon>Dickeya</taxon>
    </lineage>
</organism>
<keyword evidence="1" id="KW-1133">Transmembrane helix</keyword>
<accession>A0A375A8F7</accession>
<dbReference type="EMBL" id="LT615367">
    <property type="protein sequence ID" value="SLM62277.1"/>
    <property type="molecule type" value="Genomic_DNA"/>
</dbReference>
<evidence type="ECO:0000313" key="2">
    <source>
        <dbReference type="EMBL" id="SLM62277.1"/>
    </source>
</evidence>
<keyword evidence="1" id="KW-0472">Membrane</keyword>
<evidence type="ECO:0000256" key="1">
    <source>
        <dbReference type="SAM" id="Phobius"/>
    </source>
</evidence>
<keyword evidence="3" id="KW-1185">Reference proteome</keyword>
<proteinExistence type="predicted"/>
<evidence type="ECO:0000313" key="3">
    <source>
        <dbReference type="Proteomes" id="UP000294820"/>
    </source>
</evidence>
<keyword evidence="1" id="KW-0812">Transmembrane</keyword>
<protein>
    <submittedName>
        <fullName evidence="2">Uncharacterized protein</fullName>
    </submittedName>
</protein>
<sequence>MQICITNIHITISTEGKTSIYFIEIIFILIINYADILFSLHDRKNKYTIFSSMMHSSKHHEFVTDIKKVRAN</sequence>
<dbReference type="AlphaFoldDB" id="A0A375A8F7"/>